<accession>A0ABN3DHW9</accession>
<reference evidence="2" key="1">
    <citation type="journal article" date="2019" name="Int. J. Syst. Evol. Microbiol.">
        <title>The Global Catalogue of Microorganisms (GCM) 10K type strain sequencing project: providing services to taxonomists for standard genome sequencing and annotation.</title>
        <authorList>
            <consortium name="The Broad Institute Genomics Platform"/>
            <consortium name="The Broad Institute Genome Sequencing Center for Infectious Disease"/>
            <person name="Wu L."/>
            <person name="Ma J."/>
        </authorList>
    </citation>
    <scope>NUCLEOTIDE SEQUENCE [LARGE SCALE GENOMIC DNA]</scope>
    <source>
        <strain evidence="2">JCM 3053</strain>
    </source>
</reference>
<evidence type="ECO:0000313" key="1">
    <source>
        <dbReference type="EMBL" id="GAA2231268.1"/>
    </source>
</evidence>
<protein>
    <submittedName>
        <fullName evidence="1">SUKH-4 family immunity protein</fullName>
    </submittedName>
</protein>
<name>A0ABN3DHW9_9ACTN</name>
<comment type="caution">
    <text evidence="1">The sequence shown here is derived from an EMBL/GenBank/DDBJ whole genome shotgun (WGS) entry which is preliminary data.</text>
</comment>
<keyword evidence="2" id="KW-1185">Reference proteome</keyword>
<dbReference type="Pfam" id="PF14435">
    <property type="entry name" value="SUKH-4"/>
    <property type="match status" value="1"/>
</dbReference>
<sequence length="202" mass="22099">MLFDVTHGELVGVFGEDRVATLPAGAFPREAASTEGARLLQTVGAPTGTLLLCRPDEDDGMLALVQHVVHNEDFEDAAEGAGAWPVIGRLLNAHLAFDPMSGEVHAFDPDEETVQELHTDVSSLIQVTFRFQRLLEEFAFSGDEETDFERLDREVDRIREETSSIDPVPFQDEESVWSVVADEIAMGQRFKGSSPGARALSG</sequence>
<dbReference type="InterPro" id="IPR025851">
    <property type="entry name" value="SUKH-4"/>
</dbReference>
<organism evidence="1 2">
    <name type="scientific">Streptomyces indiaensis</name>
    <dbReference type="NCBI Taxonomy" id="284033"/>
    <lineage>
        <taxon>Bacteria</taxon>
        <taxon>Bacillati</taxon>
        <taxon>Actinomycetota</taxon>
        <taxon>Actinomycetes</taxon>
        <taxon>Kitasatosporales</taxon>
        <taxon>Streptomycetaceae</taxon>
        <taxon>Streptomyces</taxon>
    </lineage>
</organism>
<proteinExistence type="predicted"/>
<dbReference type="EMBL" id="BAAART010000055">
    <property type="protein sequence ID" value="GAA2231268.1"/>
    <property type="molecule type" value="Genomic_DNA"/>
</dbReference>
<evidence type="ECO:0000313" key="2">
    <source>
        <dbReference type="Proteomes" id="UP001501474"/>
    </source>
</evidence>
<dbReference type="Proteomes" id="UP001501474">
    <property type="component" value="Unassembled WGS sequence"/>
</dbReference>
<dbReference type="RefSeq" id="WP_234750260.1">
    <property type="nucleotide sequence ID" value="NZ_BAAART010000055.1"/>
</dbReference>
<gene>
    <name evidence="1" type="ORF">GCM10010104_26360</name>
</gene>